<gene>
    <name evidence="2" type="ORF">ACA29_20085</name>
</gene>
<organism evidence="2 3">
    <name type="scientific">Lederbergia galactosidilytica</name>
    <dbReference type="NCBI Taxonomy" id="217031"/>
    <lineage>
        <taxon>Bacteria</taxon>
        <taxon>Bacillati</taxon>
        <taxon>Bacillota</taxon>
        <taxon>Bacilli</taxon>
        <taxon>Bacillales</taxon>
        <taxon>Bacillaceae</taxon>
        <taxon>Lederbergia</taxon>
    </lineage>
</organism>
<evidence type="ECO:0000256" key="1">
    <source>
        <dbReference type="SAM" id="Phobius"/>
    </source>
</evidence>
<reference evidence="2 3" key="1">
    <citation type="submission" date="2015-06" db="EMBL/GenBank/DDBJ databases">
        <title>Genome sequencing project of Bacillus galactosidilyticus PL133.</title>
        <authorList>
            <person name="Gaiero J."/>
            <person name="Nicol R."/>
            <person name="Habash M."/>
        </authorList>
    </citation>
    <scope>NUCLEOTIDE SEQUENCE [LARGE SCALE GENOMIC DNA]</scope>
    <source>
        <strain evidence="2 3">PL133</strain>
    </source>
</reference>
<evidence type="ECO:0000313" key="3">
    <source>
        <dbReference type="Proteomes" id="UP000053881"/>
    </source>
</evidence>
<dbReference type="Proteomes" id="UP000053881">
    <property type="component" value="Unassembled WGS sequence"/>
</dbReference>
<accession>A0A0Q9Y2H3</accession>
<keyword evidence="1" id="KW-0472">Membrane</keyword>
<protein>
    <submittedName>
        <fullName evidence="2">Uncharacterized protein</fullName>
    </submittedName>
</protein>
<proteinExistence type="predicted"/>
<dbReference type="PATRIC" id="fig|217031.4.peg.6811"/>
<sequence>MLLKNYVAALIQIIIWSSFHLAQWLSGKDRFFPKVLLFLVFFYLAYLVAKKIIGSKRLTLLTTLISLMTYASLQFMFHFLFY</sequence>
<keyword evidence="1" id="KW-1133">Transmembrane helix</keyword>
<feature type="transmembrane region" description="Helical" evidence="1">
    <location>
        <begin position="61"/>
        <end position="81"/>
    </location>
</feature>
<dbReference type="EMBL" id="LGPB01000133">
    <property type="protein sequence ID" value="KRG10926.1"/>
    <property type="molecule type" value="Genomic_DNA"/>
</dbReference>
<feature type="transmembrane region" description="Helical" evidence="1">
    <location>
        <begin position="7"/>
        <end position="25"/>
    </location>
</feature>
<dbReference type="AlphaFoldDB" id="A0A0Q9Y2H3"/>
<comment type="caution">
    <text evidence="2">The sequence shown here is derived from an EMBL/GenBank/DDBJ whole genome shotgun (WGS) entry which is preliminary data.</text>
</comment>
<name>A0A0Q9Y2H3_9BACI</name>
<feature type="transmembrane region" description="Helical" evidence="1">
    <location>
        <begin position="31"/>
        <end position="49"/>
    </location>
</feature>
<keyword evidence="1" id="KW-0812">Transmembrane</keyword>
<evidence type="ECO:0000313" key="2">
    <source>
        <dbReference type="EMBL" id="KRG10926.1"/>
    </source>
</evidence>